<evidence type="ECO:0000259" key="7">
    <source>
        <dbReference type="Pfam" id="PF01292"/>
    </source>
</evidence>
<gene>
    <name evidence="8" type="ORF">SAHL_12990</name>
</gene>
<dbReference type="EMBL" id="AYKF01000101">
    <property type="protein sequence ID" value="ROO26396.1"/>
    <property type="molecule type" value="Genomic_DNA"/>
</dbReference>
<dbReference type="AlphaFoldDB" id="A0A423PLB8"/>
<dbReference type="SUPFAM" id="SSF81342">
    <property type="entry name" value="Transmembrane di-heme cytochromes"/>
    <property type="match status" value="1"/>
</dbReference>
<evidence type="ECO:0000256" key="3">
    <source>
        <dbReference type="ARBA" id="ARBA00022692"/>
    </source>
</evidence>
<comment type="caution">
    <text evidence="8">The sequence shown here is derived from an EMBL/GenBank/DDBJ whole genome shotgun (WGS) entry which is preliminary data.</text>
</comment>
<keyword evidence="3 6" id="KW-0812">Transmembrane</keyword>
<proteinExistence type="predicted"/>
<dbReference type="Gene3D" id="1.20.950.20">
    <property type="entry name" value="Transmembrane di-heme cytochromes, Chain C"/>
    <property type="match status" value="1"/>
</dbReference>
<evidence type="ECO:0000313" key="9">
    <source>
        <dbReference type="Proteomes" id="UP000285123"/>
    </source>
</evidence>
<dbReference type="RefSeq" id="WP_123591837.1">
    <property type="nucleotide sequence ID" value="NZ_AYKF01000101.1"/>
</dbReference>
<sequence>MNKHNDNPYANPPERARVIKRHGLFTRVWHWVNLVCLVILLMSGLQIFNAHPSLYWGNDSSFDAPALQITAMRGDDGAPMGVVRIGGYRINTTGVLGLSRDDGELDARAFPAWATLPGPQWLAMGRYWHFAAAWVFAPLLLAYLVYTLISPARRRLVWPTAAQWRGLPATIAHHARLKFDHSADYNGLQKLTYLLVLFGLLPLMVLTGLTMSPTMNAAWPWLLDVFGGRQSARTLHFIFAFLLVAFFVIHLGLVLISGVFNNLRSMITGRYRLGDDAPADKDNRHA</sequence>
<evidence type="ECO:0000256" key="2">
    <source>
        <dbReference type="ARBA" id="ARBA00022475"/>
    </source>
</evidence>
<name>A0A423PLB8_9GAMM</name>
<accession>A0A423PLB8</accession>
<feature type="domain" description="Cytochrome b561 bacterial/Ni-hydrogenase" evidence="7">
    <location>
        <begin position="21"/>
        <end position="269"/>
    </location>
</feature>
<dbReference type="InterPro" id="IPR011577">
    <property type="entry name" value="Cyt_b561_bac/Ni-Hgenase"/>
</dbReference>
<evidence type="ECO:0000256" key="1">
    <source>
        <dbReference type="ARBA" id="ARBA00004651"/>
    </source>
</evidence>
<organism evidence="8 9">
    <name type="scientific">Salinisphaera orenii YIM 95161</name>
    <dbReference type="NCBI Taxonomy" id="1051139"/>
    <lineage>
        <taxon>Bacteria</taxon>
        <taxon>Pseudomonadati</taxon>
        <taxon>Pseudomonadota</taxon>
        <taxon>Gammaproteobacteria</taxon>
        <taxon>Salinisphaerales</taxon>
        <taxon>Salinisphaeraceae</taxon>
        <taxon>Salinisphaera</taxon>
    </lineage>
</organism>
<evidence type="ECO:0000256" key="5">
    <source>
        <dbReference type="ARBA" id="ARBA00023136"/>
    </source>
</evidence>
<evidence type="ECO:0000256" key="6">
    <source>
        <dbReference type="SAM" id="Phobius"/>
    </source>
</evidence>
<reference evidence="8 9" key="1">
    <citation type="submission" date="2013-10" db="EMBL/GenBank/DDBJ databases">
        <title>Salinisphaera halophila YIM 95161 Genome Sequencing.</title>
        <authorList>
            <person name="Lai Q."/>
            <person name="Li C."/>
            <person name="Shao Z."/>
        </authorList>
    </citation>
    <scope>NUCLEOTIDE SEQUENCE [LARGE SCALE GENOMIC DNA]</scope>
    <source>
        <strain evidence="8 9">YIM 95161</strain>
    </source>
</reference>
<dbReference type="InterPro" id="IPR016174">
    <property type="entry name" value="Di-haem_cyt_TM"/>
</dbReference>
<dbReference type="GO" id="GO:0022904">
    <property type="term" value="P:respiratory electron transport chain"/>
    <property type="evidence" value="ECO:0007669"/>
    <property type="project" value="InterPro"/>
</dbReference>
<feature type="transmembrane region" description="Helical" evidence="6">
    <location>
        <begin position="127"/>
        <end position="149"/>
    </location>
</feature>
<evidence type="ECO:0000256" key="4">
    <source>
        <dbReference type="ARBA" id="ARBA00022989"/>
    </source>
</evidence>
<comment type="subcellular location">
    <subcellularLocation>
        <location evidence="1">Cell membrane</location>
        <topology evidence="1">Multi-pass membrane protein</topology>
    </subcellularLocation>
</comment>
<dbReference type="PANTHER" id="PTHR30485:SF1">
    <property type="entry name" value="CYTOCHROME YDHU-RELATED"/>
    <property type="match status" value="1"/>
</dbReference>
<keyword evidence="5 6" id="KW-0472">Membrane</keyword>
<dbReference type="GO" id="GO:0009055">
    <property type="term" value="F:electron transfer activity"/>
    <property type="evidence" value="ECO:0007669"/>
    <property type="project" value="InterPro"/>
</dbReference>
<feature type="transmembrane region" description="Helical" evidence="6">
    <location>
        <begin position="191"/>
        <end position="215"/>
    </location>
</feature>
<keyword evidence="4 6" id="KW-1133">Transmembrane helix</keyword>
<dbReference type="GO" id="GO:0020037">
    <property type="term" value="F:heme binding"/>
    <property type="evidence" value="ECO:0007669"/>
    <property type="project" value="TreeGrafter"/>
</dbReference>
<evidence type="ECO:0000313" key="8">
    <source>
        <dbReference type="EMBL" id="ROO26396.1"/>
    </source>
</evidence>
<dbReference type="InterPro" id="IPR051542">
    <property type="entry name" value="Hydrogenase_cytochrome"/>
</dbReference>
<feature type="transmembrane region" description="Helical" evidence="6">
    <location>
        <begin position="28"/>
        <end position="48"/>
    </location>
</feature>
<dbReference type="GO" id="GO:0005886">
    <property type="term" value="C:plasma membrane"/>
    <property type="evidence" value="ECO:0007669"/>
    <property type="project" value="UniProtKB-SubCell"/>
</dbReference>
<feature type="transmembrane region" description="Helical" evidence="6">
    <location>
        <begin position="235"/>
        <end position="260"/>
    </location>
</feature>
<dbReference type="PANTHER" id="PTHR30485">
    <property type="entry name" value="NI/FE-HYDROGENASE 1 B-TYPE CYTOCHROME SUBUNIT"/>
    <property type="match status" value="1"/>
</dbReference>
<dbReference type="OrthoDB" id="197262at2"/>
<dbReference type="Proteomes" id="UP000285123">
    <property type="component" value="Unassembled WGS sequence"/>
</dbReference>
<dbReference type="Pfam" id="PF01292">
    <property type="entry name" value="Ni_hydr_CYTB"/>
    <property type="match status" value="1"/>
</dbReference>
<keyword evidence="2" id="KW-1003">Cell membrane</keyword>
<protein>
    <submittedName>
        <fullName evidence="8">HupC</fullName>
    </submittedName>
</protein>